<dbReference type="EMBL" id="JAASQP010000001">
    <property type="protein sequence ID" value="NIJ24020.1"/>
    <property type="molecule type" value="Genomic_DNA"/>
</dbReference>
<gene>
    <name evidence="1" type="ORF">FHT01_001562</name>
</gene>
<accession>A0ABX0U0B8</accession>
<evidence type="ECO:0000313" key="2">
    <source>
        <dbReference type="Proteomes" id="UP000788153"/>
    </source>
</evidence>
<protein>
    <submittedName>
        <fullName evidence="1">Uncharacterized protein</fullName>
    </submittedName>
</protein>
<proteinExistence type="predicted"/>
<organism evidence="1 2">
    <name type="scientific">Sphingomonas japonica</name>
    <dbReference type="NCBI Taxonomy" id="511662"/>
    <lineage>
        <taxon>Bacteria</taxon>
        <taxon>Pseudomonadati</taxon>
        <taxon>Pseudomonadota</taxon>
        <taxon>Alphaproteobacteria</taxon>
        <taxon>Sphingomonadales</taxon>
        <taxon>Sphingomonadaceae</taxon>
        <taxon>Sphingomonas</taxon>
    </lineage>
</organism>
<keyword evidence="2" id="KW-1185">Reference proteome</keyword>
<name>A0ABX0U0B8_9SPHN</name>
<comment type="caution">
    <text evidence="1">The sequence shown here is derived from an EMBL/GenBank/DDBJ whole genome shotgun (WGS) entry which is preliminary data.</text>
</comment>
<reference evidence="1 2" key="1">
    <citation type="submission" date="2020-03" db="EMBL/GenBank/DDBJ databases">
        <title>Genomic Encyclopedia of Type Strains, Phase IV (KMG-IV): sequencing the most valuable type-strain genomes for metagenomic binning, comparative biology and taxonomic classification.</title>
        <authorList>
            <person name="Goeker M."/>
        </authorList>
    </citation>
    <scope>NUCLEOTIDE SEQUENCE [LARGE SCALE GENOMIC DNA]</scope>
    <source>
        <strain evidence="1 2">DSM 22753</strain>
    </source>
</reference>
<dbReference type="Proteomes" id="UP000788153">
    <property type="component" value="Unassembled WGS sequence"/>
</dbReference>
<sequence length="107" mass="10838">MGYIGQGQDMIRAELAQRVFAIDALADAGPAHRIAAELEAVRALAQAHGLSPAVTVIHALDSALSRGEHGAIVHGWLAILADAVGSGACDAQSDALFAAACQVRLGG</sequence>
<evidence type="ECO:0000313" key="1">
    <source>
        <dbReference type="EMBL" id="NIJ24020.1"/>
    </source>
</evidence>
<dbReference type="RefSeq" id="WP_140046387.1">
    <property type="nucleotide sequence ID" value="NZ_BAAAEV010000001.1"/>
</dbReference>